<dbReference type="InterPro" id="IPR011611">
    <property type="entry name" value="PfkB_dom"/>
</dbReference>
<gene>
    <name evidence="2" type="ORF">S01H1_14508</name>
</gene>
<protein>
    <recommendedName>
        <fullName evidence="1">Carbohydrate kinase PfkB domain-containing protein</fullName>
    </recommendedName>
</protein>
<name>X0RUE5_9ZZZZ</name>
<reference evidence="2" key="1">
    <citation type="journal article" date="2014" name="Front. Microbiol.">
        <title>High frequency of phylogenetically diverse reductive dehalogenase-homologous genes in deep subseafloor sedimentary metagenomes.</title>
        <authorList>
            <person name="Kawai M."/>
            <person name="Futagami T."/>
            <person name="Toyoda A."/>
            <person name="Takaki Y."/>
            <person name="Nishi S."/>
            <person name="Hori S."/>
            <person name="Arai W."/>
            <person name="Tsubouchi T."/>
            <person name="Morono Y."/>
            <person name="Uchiyama I."/>
            <person name="Ito T."/>
            <person name="Fujiyama A."/>
            <person name="Inagaki F."/>
            <person name="Takami H."/>
        </authorList>
    </citation>
    <scope>NUCLEOTIDE SEQUENCE</scope>
    <source>
        <strain evidence="2">Expedition CK06-06</strain>
    </source>
</reference>
<dbReference type="SUPFAM" id="SSF53613">
    <property type="entry name" value="Ribokinase-like"/>
    <property type="match status" value="1"/>
</dbReference>
<dbReference type="Gene3D" id="3.40.1190.20">
    <property type="match status" value="2"/>
</dbReference>
<accession>X0RUE5</accession>
<feature type="domain" description="Carbohydrate kinase PfkB" evidence="1">
    <location>
        <begin position="138"/>
        <end position="285"/>
    </location>
</feature>
<comment type="caution">
    <text evidence="2">The sequence shown here is derived from an EMBL/GenBank/DDBJ whole genome shotgun (WGS) entry which is preliminary data.</text>
</comment>
<dbReference type="InterPro" id="IPR029056">
    <property type="entry name" value="Ribokinase-like"/>
</dbReference>
<dbReference type="PANTHER" id="PTHR46969">
    <property type="entry name" value="BIFUNCTIONAL PROTEIN HLDE"/>
    <property type="match status" value="1"/>
</dbReference>
<evidence type="ECO:0000259" key="1">
    <source>
        <dbReference type="Pfam" id="PF00294"/>
    </source>
</evidence>
<dbReference type="AlphaFoldDB" id="X0RUE5"/>
<dbReference type="GO" id="GO:0033786">
    <property type="term" value="F:heptose-1-phosphate adenylyltransferase activity"/>
    <property type="evidence" value="ECO:0007669"/>
    <property type="project" value="TreeGrafter"/>
</dbReference>
<dbReference type="GO" id="GO:0005829">
    <property type="term" value="C:cytosol"/>
    <property type="evidence" value="ECO:0007669"/>
    <property type="project" value="TreeGrafter"/>
</dbReference>
<dbReference type="PANTHER" id="PTHR46969:SF1">
    <property type="entry name" value="BIFUNCTIONAL PROTEIN HLDE"/>
    <property type="match status" value="1"/>
</dbReference>
<sequence length="303" mass="34726">MDKKELITYLDKIKDLRVLVVGETIIDEYQYGYTLGKAGKFPIVAFQNEKLEIYDGGIIAICNHLSDFCKVDYITDIEPIVKKRYVQNSQKLFETYSKETPHYYSIFTILDDCNNINYWDCNYEDYDLVIVADFGHGFITKEMRKKILQESNYIALNTQFNAGNLGMNTINKYEYADYICIDEHELRLATSNQYGNIEDIIKNRFTEQIVSITLSSKGTVIYKNNEIQFFDALEHHPVDTVGAGDAYFAITSPLAYLDAPLDVIGYVGNVVGAIACSYQGNKESITKEKLISKIKEIKKNDER</sequence>
<organism evidence="2">
    <name type="scientific">marine sediment metagenome</name>
    <dbReference type="NCBI Taxonomy" id="412755"/>
    <lineage>
        <taxon>unclassified sequences</taxon>
        <taxon>metagenomes</taxon>
        <taxon>ecological metagenomes</taxon>
    </lineage>
</organism>
<dbReference type="EMBL" id="BARS01007550">
    <property type="protein sequence ID" value="GAF67382.1"/>
    <property type="molecule type" value="Genomic_DNA"/>
</dbReference>
<evidence type="ECO:0000313" key="2">
    <source>
        <dbReference type="EMBL" id="GAF67382.1"/>
    </source>
</evidence>
<proteinExistence type="predicted"/>
<dbReference type="Pfam" id="PF00294">
    <property type="entry name" value="PfkB"/>
    <property type="match status" value="1"/>
</dbReference>
<dbReference type="GO" id="GO:0033785">
    <property type="term" value="F:heptose 7-phosphate kinase activity"/>
    <property type="evidence" value="ECO:0007669"/>
    <property type="project" value="TreeGrafter"/>
</dbReference>